<reference evidence="1" key="1">
    <citation type="journal article" date="2015" name="Nature">
        <title>Complex archaea that bridge the gap between prokaryotes and eukaryotes.</title>
        <authorList>
            <person name="Spang A."/>
            <person name="Saw J.H."/>
            <person name="Jorgensen S.L."/>
            <person name="Zaremba-Niedzwiedzka K."/>
            <person name="Martijn J."/>
            <person name="Lind A.E."/>
            <person name="van Eijk R."/>
            <person name="Schleper C."/>
            <person name="Guy L."/>
            <person name="Ettema T.J."/>
        </authorList>
    </citation>
    <scope>NUCLEOTIDE SEQUENCE</scope>
</reference>
<comment type="caution">
    <text evidence="1">The sequence shown here is derived from an EMBL/GenBank/DDBJ whole genome shotgun (WGS) entry which is preliminary data.</text>
</comment>
<sequence length="65" mass="7367">MEELPTAIREAEIKIGSISIKVYHLDNGQRVLDVDDVHKFFEYLGDGGALLGRYPMPIWRNNHGA</sequence>
<accession>A0A0F9K4T2</accession>
<organism evidence="1">
    <name type="scientific">marine sediment metagenome</name>
    <dbReference type="NCBI Taxonomy" id="412755"/>
    <lineage>
        <taxon>unclassified sequences</taxon>
        <taxon>metagenomes</taxon>
        <taxon>ecological metagenomes</taxon>
    </lineage>
</organism>
<dbReference type="EMBL" id="LAZR01014537">
    <property type="protein sequence ID" value="KKM17043.1"/>
    <property type="molecule type" value="Genomic_DNA"/>
</dbReference>
<name>A0A0F9K4T2_9ZZZZ</name>
<gene>
    <name evidence="1" type="ORF">LCGC14_1679680</name>
</gene>
<dbReference type="AlphaFoldDB" id="A0A0F9K4T2"/>
<proteinExistence type="predicted"/>
<protein>
    <submittedName>
        <fullName evidence="1">Uncharacterized protein</fullName>
    </submittedName>
</protein>
<evidence type="ECO:0000313" key="1">
    <source>
        <dbReference type="EMBL" id="KKM17043.1"/>
    </source>
</evidence>